<dbReference type="EMBL" id="FOSK01000016">
    <property type="protein sequence ID" value="SFL08423.1"/>
    <property type="molecule type" value="Genomic_DNA"/>
</dbReference>
<accession>A0A1I4ET99</accession>
<evidence type="ECO:0000313" key="4">
    <source>
        <dbReference type="EMBL" id="SFL08423.1"/>
    </source>
</evidence>
<sequence>MPETTTPRGRPQNSELTRQILTTTLNALAAGGYHGTSTQQIADATGTSKQALYRRWKNKAALALEALRYGFRQVPPTYPGMSSFHNDLLEATSGTLNALHETPLGAAWLALLSEPSLAEELSLIEGEQRTHFRQIFVYWNTTATMETSIDQLLGFVFFTSLVRRRKSTLREITELIQSITSRS</sequence>
<dbReference type="PROSITE" id="PS50977">
    <property type="entry name" value="HTH_TETR_2"/>
    <property type="match status" value="1"/>
</dbReference>
<reference evidence="4 5" key="1">
    <citation type="submission" date="2016-10" db="EMBL/GenBank/DDBJ databases">
        <authorList>
            <person name="Varghese N."/>
            <person name="Submissions S."/>
        </authorList>
    </citation>
    <scope>NUCLEOTIDE SEQUENCE [LARGE SCALE GENOMIC DNA]</scope>
    <source>
        <strain evidence="4 5">DSM 16392</strain>
    </source>
</reference>
<feature type="domain" description="HTH tetR-type" evidence="3">
    <location>
        <begin position="14"/>
        <end position="74"/>
    </location>
</feature>
<name>A0A1I4ET99_9HYPH</name>
<feature type="DNA-binding region" description="H-T-H motif" evidence="2">
    <location>
        <begin position="37"/>
        <end position="56"/>
    </location>
</feature>
<organism evidence="4 5">
    <name type="scientific">Pseudovibrio ascidiaceicola</name>
    <dbReference type="NCBI Taxonomy" id="285279"/>
    <lineage>
        <taxon>Bacteria</taxon>
        <taxon>Pseudomonadati</taxon>
        <taxon>Pseudomonadota</taxon>
        <taxon>Alphaproteobacteria</taxon>
        <taxon>Hyphomicrobiales</taxon>
        <taxon>Stappiaceae</taxon>
        <taxon>Pseudovibrio</taxon>
    </lineage>
</organism>
<protein>
    <submittedName>
        <fullName evidence="4">Transcriptional regulator, TetR family</fullName>
    </submittedName>
</protein>
<dbReference type="PANTHER" id="PTHR30055:SF148">
    <property type="entry name" value="TETR-FAMILY TRANSCRIPTIONAL REGULATOR"/>
    <property type="match status" value="1"/>
</dbReference>
<evidence type="ECO:0000256" key="1">
    <source>
        <dbReference type="ARBA" id="ARBA00023125"/>
    </source>
</evidence>
<keyword evidence="1 2" id="KW-0238">DNA-binding</keyword>
<dbReference type="InterPro" id="IPR050109">
    <property type="entry name" value="HTH-type_TetR-like_transc_reg"/>
</dbReference>
<dbReference type="Pfam" id="PF00440">
    <property type="entry name" value="TetR_N"/>
    <property type="match status" value="1"/>
</dbReference>
<dbReference type="SUPFAM" id="SSF46689">
    <property type="entry name" value="Homeodomain-like"/>
    <property type="match status" value="1"/>
</dbReference>
<dbReference type="Proteomes" id="UP000199598">
    <property type="component" value="Unassembled WGS sequence"/>
</dbReference>
<evidence type="ECO:0000313" key="5">
    <source>
        <dbReference type="Proteomes" id="UP000199598"/>
    </source>
</evidence>
<dbReference type="Gene3D" id="1.10.357.10">
    <property type="entry name" value="Tetracycline Repressor, domain 2"/>
    <property type="match status" value="1"/>
</dbReference>
<dbReference type="InterPro" id="IPR001647">
    <property type="entry name" value="HTH_TetR"/>
</dbReference>
<comment type="caution">
    <text evidence="4">The sequence shown here is derived from an EMBL/GenBank/DDBJ whole genome shotgun (WGS) entry which is preliminary data.</text>
</comment>
<gene>
    <name evidence="4" type="ORF">SAMN04488518_11630</name>
</gene>
<proteinExistence type="predicted"/>
<dbReference type="InterPro" id="IPR009057">
    <property type="entry name" value="Homeodomain-like_sf"/>
</dbReference>
<evidence type="ECO:0000256" key="2">
    <source>
        <dbReference type="PROSITE-ProRule" id="PRU00335"/>
    </source>
</evidence>
<dbReference type="PANTHER" id="PTHR30055">
    <property type="entry name" value="HTH-TYPE TRANSCRIPTIONAL REGULATOR RUTR"/>
    <property type="match status" value="1"/>
</dbReference>
<keyword evidence="5" id="KW-1185">Reference proteome</keyword>
<evidence type="ECO:0000259" key="3">
    <source>
        <dbReference type="PROSITE" id="PS50977"/>
    </source>
</evidence>
<dbReference type="RefSeq" id="WP_093523354.1">
    <property type="nucleotide sequence ID" value="NZ_FOSK01000016.1"/>
</dbReference>